<organism evidence="1 2">
    <name type="scientific">Paramecium sonneborni</name>
    <dbReference type="NCBI Taxonomy" id="65129"/>
    <lineage>
        <taxon>Eukaryota</taxon>
        <taxon>Sar</taxon>
        <taxon>Alveolata</taxon>
        <taxon>Ciliophora</taxon>
        <taxon>Intramacronucleata</taxon>
        <taxon>Oligohymenophorea</taxon>
        <taxon>Peniculida</taxon>
        <taxon>Parameciidae</taxon>
        <taxon>Paramecium</taxon>
    </lineage>
</organism>
<gene>
    <name evidence="1" type="ORF">PSON_ATCC_30995.1.T1770075</name>
</gene>
<reference evidence="1" key="1">
    <citation type="submission" date="2021-01" db="EMBL/GenBank/DDBJ databases">
        <authorList>
            <consortium name="Genoscope - CEA"/>
            <person name="William W."/>
        </authorList>
    </citation>
    <scope>NUCLEOTIDE SEQUENCE</scope>
</reference>
<name>A0A8S1RJQ8_9CILI</name>
<dbReference type="Proteomes" id="UP000692954">
    <property type="component" value="Unassembled WGS sequence"/>
</dbReference>
<keyword evidence="2" id="KW-1185">Reference proteome</keyword>
<comment type="caution">
    <text evidence="1">The sequence shown here is derived from an EMBL/GenBank/DDBJ whole genome shotgun (WGS) entry which is preliminary data.</text>
</comment>
<evidence type="ECO:0000313" key="1">
    <source>
        <dbReference type="EMBL" id="CAD8127533.1"/>
    </source>
</evidence>
<evidence type="ECO:0000313" key="2">
    <source>
        <dbReference type="Proteomes" id="UP000692954"/>
    </source>
</evidence>
<proteinExistence type="predicted"/>
<sequence length="49" mass="6170">MISLLINIYFKLIYKQSFLWQLIMRLKRFILNKLKFIKRRNNLLIEVLE</sequence>
<dbReference type="EMBL" id="CAJJDN010000177">
    <property type="protein sequence ID" value="CAD8127533.1"/>
    <property type="molecule type" value="Genomic_DNA"/>
</dbReference>
<accession>A0A8S1RJQ8</accession>
<dbReference type="AlphaFoldDB" id="A0A8S1RJQ8"/>
<protein>
    <submittedName>
        <fullName evidence="1">Uncharacterized protein</fullName>
    </submittedName>
</protein>